<evidence type="ECO:0000313" key="3">
    <source>
        <dbReference type="Proteomes" id="UP001597192"/>
    </source>
</evidence>
<feature type="transmembrane region" description="Helical" evidence="1">
    <location>
        <begin position="507"/>
        <end position="531"/>
    </location>
</feature>
<dbReference type="RefSeq" id="WP_125697999.1">
    <property type="nucleotide sequence ID" value="NZ_JBHTOG010000045.1"/>
</dbReference>
<reference evidence="3" key="1">
    <citation type="journal article" date="2019" name="Int. J. Syst. Evol. Microbiol.">
        <title>The Global Catalogue of Microorganisms (GCM) 10K type strain sequencing project: providing services to taxonomists for standard genome sequencing and annotation.</title>
        <authorList>
            <consortium name="The Broad Institute Genomics Platform"/>
            <consortium name="The Broad Institute Genome Sequencing Center for Infectious Disease"/>
            <person name="Wu L."/>
            <person name="Ma J."/>
        </authorList>
    </citation>
    <scope>NUCLEOTIDE SEQUENCE [LARGE SCALE GENOMIC DNA]</scope>
    <source>
        <strain evidence="3">CCM 8947</strain>
    </source>
</reference>
<feature type="transmembrane region" description="Helical" evidence="1">
    <location>
        <begin position="396"/>
        <end position="421"/>
    </location>
</feature>
<keyword evidence="1" id="KW-1133">Transmembrane helix</keyword>
<keyword evidence="1" id="KW-0472">Membrane</keyword>
<accession>A0ABW4CTM7</accession>
<evidence type="ECO:0000256" key="1">
    <source>
        <dbReference type="SAM" id="Phobius"/>
    </source>
</evidence>
<feature type="transmembrane region" description="Helical" evidence="1">
    <location>
        <begin position="355"/>
        <end position="375"/>
    </location>
</feature>
<protein>
    <submittedName>
        <fullName evidence="2">ABC transporter permease</fullName>
    </submittedName>
</protein>
<name>A0ABW4CTM7_9LACO</name>
<feature type="transmembrane region" description="Helical" evidence="1">
    <location>
        <begin position="80"/>
        <end position="102"/>
    </location>
</feature>
<feature type="transmembrane region" description="Helical" evidence="1">
    <location>
        <begin position="240"/>
        <end position="263"/>
    </location>
</feature>
<feature type="transmembrane region" description="Helical" evidence="1">
    <location>
        <begin position="468"/>
        <end position="487"/>
    </location>
</feature>
<evidence type="ECO:0000313" key="2">
    <source>
        <dbReference type="EMBL" id="MFD1432871.1"/>
    </source>
</evidence>
<feature type="transmembrane region" description="Helical" evidence="1">
    <location>
        <begin position="21"/>
        <end position="40"/>
    </location>
</feature>
<sequence length="539" mass="57957">MNSSKAQNTLALTKLNLRHDWLKIVLWILGLAGLMAVAAAKFGGIYGTQKAMNTIAETLRTPAMVSLLGPFTATKPYTTAMIYGSEMMVFMGLFAAMMNLYFAVHATRAQEDTGTSELLLAHAVGRQSPLLAAIAELAIINVAAGVIEAIGLQAANMPGADAAGNWLFGLGLAAFGFMFGTFALLFSQVVSNARSATILSYSWLGILFVARMGTDIQDPDLTWWTIFGWIEKMELYTNNVWTPLALMLGMSVIVLAVTIALAASRDIGAGLITPRAGRARASRFLQGPLSLLARLERTSTWIWLIGMFLLGVSYGSIFGTVGDLAKANPTLSKLLGGAGTDAANKAIILAMANKLTIVFVVVATIPALLTILRLNNDEKKGYLELQHAAPISRLRLFTSFAGHGLVVGSLSFLLALLGMIIAGASSATVTISAAHYLRGFIGFWPALLVVCSIGALLVGFLPRLQSLVWILPVYGVISLYLGPLLDFPTWATRLTPYGWVNEVPVKAIQWAPVCWMTVLACVLFVLGYLAYRRRDLTMN</sequence>
<comment type="caution">
    <text evidence="2">The sequence shown here is derived from an EMBL/GenBank/DDBJ whole genome shotgun (WGS) entry which is preliminary data.</text>
</comment>
<gene>
    <name evidence="2" type="ORF">ACFQ47_09350</name>
</gene>
<organism evidence="2 3">
    <name type="scientific">Lacticaseibacillus yichunensis</name>
    <dbReference type="NCBI Taxonomy" id="2486015"/>
    <lineage>
        <taxon>Bacteria</taxon>
        <taxon>Bacillati</taxon>
        <taxon>Bacillota</taxon>
        <taxon>Bacilli</taxon>
        <taxon>Lactobacillales</taxon>
        <taxon>Lactobacillaceae</taxon>
        <taxon>Lacticaseibacillus</taxon>
    </lineage>
</organism>
<feature type="transmembrane region" description="Helical" evidence="1">
    <location>
        <begin position="130"/>
        <end position="154"/>
    </location>
</feature>
<feature type="transmembrane region" description="Helical" evidence="1">
    <location>
        <begin position="441"/>
        <end position="461"/>
    </location>
</feature>
<keyword evidence="3" id="KW-1185">Reference proteome</keyword>
<feature type="transmembrane region" description="Helical" evidence="1">
    <location>
        <begin position="301"/>
        <end position="321"/>
    </location>
</feature>
<feature type="transmembrane region" description="Helical" evidence="1">
    <location>
        <begin position="198"/>
        <end position="214"/>
    </location>
</feature>
<dbReference type="Proteomes" id="UP001597192">
    <property type="component" value="Unassembled WGS sequence"/>
</dbReference>
<proteinExistence type="predicted"/>
<feature type="transmembrane region" description="Helical" evidence="1">
    <location>
        <begin position="166"/>
        <end position="186"/>
    </location>
</feature>
<dbReference type="EMBL" id="JBHTOG010000045">
    <property type="protein sequence ID" value="MFD1432871.1"/>
    <property type="molecule type" value="Genomic_DNA"/>
</dbReference>
<keyword evidence="1" id="KW-0812">Transmembrane</keyword>